<proteinExistence type="predicted"/>
<dbReference type="EMBL" id="UINC01140347">
    <property type="protein sequence ID" value="SVD27441.1"/>
    <property type="molecule type" value="Genomic_DNA"/>
</dbReference>
<reference evidence="1" key="1">
    <citation type="submission" date="2018-05" db="EMBL/GenBank/DDBJ databases">
        <authorList>
            <person name="Lanie J.A."/>
            <person name="Ng W.-L."/>
            <person name="Kazmierczak K.M."/>
            <person name="Andrzejewski T.M."/>
            <person name="Davidsen T.M."/>
            <person name="Wayne K.J."/>
            <person name="Tettelin H."/>
            <person name="Glass J.I."/>
            <person name="Rusch D."/>
            <person name="Podicherti R."/>
            <person name="Tsui H.-C.T."/>
            <person name="Winkler M.E."/>
        </authorList>
    </citation>
    <scope>NUCLEOTIDE SEQUENCE</scope>
</reference>
<feature type="non-terminal residue" evidence="1">
    <location>
        <position position="1"/>
    </location>
</feature>
<protein>
    <submittedName>
        <fullName evidence="1">Uncharacterized protein</fullName>
    </submittedName>
</protein>
<name>A0A382U135_9ZZZZ</name>
<gene>
    <name evidence="1" type="ORF">METZ01_LOCUS380295</name>
</gene>
<sequence>DDHLCGWMENPPPHSYMIEEEVKTRGISCSGKVAINNLPDSLNVVTNDSPDTSDINIEAGVSGGDGRYDPVIHTKESFLSTYAIKPEDLSPKLLELAEKLKFETTKKPYTTENFLANYGLVPEDLAPMLSKLSWRTQKTTPPCTPDFCFTTQQEVGLNEEGVSGILNTDQLLQSLLFWDPKLLGKDTHTTWEGQDIITVENTAMHCDTGGQGRCFNSEPEYEKSDEIINKAALINALYRHNPDIIATINYEAYDQHGEIVKDPRLLVNKRDGYCSEKYGCFHFSVKYSNVMWRQEYD</sequence>
<evidence type="ECO:0000313" key="1">
    <source>
        <dbReference type="EMBL" id="SVD27441.1"/>
    </source>
</evidence>
<organism evidence="1">
    <name type="scientific">marine metagenome</name>
    <dbReference type="NCBI Taxonomy" id="408172"/>
    <lineage>
        <taxon>unclassified sequences</taxon>
        <taxon>metagenomes</taxon>
        <taxon>ecological metagenomes</taxon>
    </lineage>
</organism>
<accession>A0A382U135</accession>
<feature type="non-terminal residue" evidence="1">
    <location>
        <position position="297"/>
    </location>
</feature>
<dbReference type="AlphaFoldDB" id="A0A382U135"/>